<sequence>MYGISILAGKKHVKINAYHGTCKSPHACTAPEHATMGNVQHYTPTAAVCSYISSPFCLPNEIVNEVPDEISRTPACYATRSETRYRTPALAGILPSRKPTGREHDEARTKYGHAQPHQTPSAQSLNNPRTTQRWGKLSTTRPLRRVCGNIRLLYMKTRPVRIRQGPIRNTTTQLPKARLRPQPSNVRIARVCGNLRSPLLVQKHTQREPGPGPVQITDYPMTDKTKYHTPAAADVWNGTWCTSPVLWGEFGLHFQY</sequence>
<dbReference type="Proteomes" id="UP000886523">
    <property type="component" value="Unassembled WGS sequence"/>
</dbReference>
<evidence type="ECO:0000313" key="2">
    <source>
        <dbReference type="EMBL" id="KAF9508993.1"/>
    </source>
</evidence>
<feature type="compositionally biased region" description="Basic and acidic residues" evidence="1">
    <location>
        <begin position="100"/>
        <end position="109"/>
    </location>
</feature>
<organism evidence="2 3">
    <name type="scientific">Hydnum rufescens UP504</name>
    <dbReference type="NCBI Taxonomy" id="1448309"/>
    <lineage>
        <taxon>Eukaryota</taxon>
        <taxon>Fungi</taxon>
        <taxon>Dikarya</taxon>
        <taxon>Basidiomycota</taxon>
        <taxon>Agaricomycotina</taxon>
        <taxon>Agaricomycetes</taxon>
        <taxon>Cantharellales</taxon>
        <taxon>Hydnaceae</taxon>
        <taxon>Hydnum</taxon>
    </lineage>
</organism>
<comment type="caution">
    <text evidence="2">The sequence shown here is derived from an EMBL/GenBank/DDBJ whole genome shotgun (WGS) entry which is preliminary data.</text>
</comment>
<evidence type="ECO:0000313" key="3">
    <source>
        <dbReference type="Proteomes" id="UP000886523"/>
    </source>
</evidence>
<proteinExistence type="predicted"/>
<dbReference type="EMBL" id="MU129046">
    <property type="protein sequence ID" value="KAF9508993.1"/>
    <property type="molecule type" value="Genomic_DNA"/>
</dbReference>
<reference evidence="2" key="1">
    <citation type="journal article" date="2020" name="Nat. Commun.">
        <title>Large-scale genome sequencing of mycorrhizal fungi provides insights into the early evolution of symbiotic traits.</title>
        <authorList>
            <person name="Miyauchi S."/>
            <person name="Kiss E."/>
            <person name="Kuo A."/>
            <person name="Drula E."/>
            <person name="Kohler A."/>
            <person name="Sanchez-Garcia M."/>
            <person name="Morin E."/>
            <person name="Andreopoulos B."/>
            <person name="Barry K.W."/>
            <person name="Bonito G."/>
            <person name="Buee M."/>
            <person name="Carver A."/>
            <person name="Chen C."/>
            <person name="Cichocki N."/>
            <person name="Clum A."/>
            <person name="Culley D."/>
            <person name="Crous P.W."/>
            <person name="Fauchery L."/>
            <person name="Girlanda M."/>
            <person name="Hayes R.D."/>
            <person name="Keri Z."/>
            <person name="LaButti K."/>
            <person name="Lipzen A."/>
            <person name="Lombard V."/>
            <person name="Magnuson J."/>
            <person name="Maillard F."/>
            <person name="Murat C."/>
            <person name="Nolan M."/>
            <person name="Ohm R.A."/>
            <person name="Pangilinan J."/>
            <person name="Pereira M.F."/>
            <person name="Perotto S."/>
            <person name="Peter M."/>
            <person name="Pfister S."/>
            <person name="Riley R."/>
            <person name="Sitrit Y."/>
            <person name="Stielow J.B."/>
            <person name="Szollosi G."/>
            <person name="Zifcakova L."/>
            <person name="Stursova M."/>
            <person name="Spatafora J.W."/>
            <person name="Tedersoo L."/>
            <person name="Vaario L.M."/>
            <person name="Yamada A."/>
            <person name="Yan M."/>
            <person name="Wang P."/>
            <person name="Xu J."/>
            <person name="Bruns T."/>
            <person name="Baldrian P."/>
            <person name="Vilgalys R."/>
            <person name="Dunand C."/>
            <person name="Henrissat B."/>
            <person name="Grigoriev I.V."/>
            <person name="Hibbett D."/>
            <person name="Nagy L.G."/>
            <person name="Martin F.M."/>
        </authorList>
    </citation>
    <scope>NUCLEOTIDE SEQUENCE</scope>
    <source>
        <strain evidence="2">UP504</strain>
    </source>
</reference>
<feature type="region of interest" description="Disordered" evidence="1">
    <location>
        <begin position="93"/>
        <end position="139"/>
    </location>
</feature>
<accession>A0A9P6ANF3</accession>
<protein>
    <submittedName>
        <fullName evidence="2">Uncharacterized protein</fullName>
    </submittedName>
</protein>
<dbReference type="AlphaFoldDB" id="A0A9P6ANF3"/>
<feature type="compositionally biased region" description="Polar residues" evidence="1">
    <location>
        <begin position="116"/>
        <end position="139"/>
    </location>
</feature>
<keyword evidence="3" id="KW-1185">Reference proteome</keyword>
<gene>
    <name evidence="2" type="ORF">BS47DRAFT_1365595</name>
</gene>
<evidence type="ECO:0000256" key="1">
    <source>
        <dbReference type="SAM" id="MobiDB-lite"/>
    </source>
</evidence>
<name>A0A9P6ANF3_9AGAM</name>